<dbReference type="PANTHER" id="PTHR23017:SF3">
    <property type="entry name" value="G-PROTEIN COUPLED RECEPTORS FAMILY 1 PROFILE DOMAIN-CONTAINING PROTEIN"/>
    <property type="match status" value="1"/>
</dbReference>
<dbReference type="InterPro" id="IPR019430">
    <property type="entry name" value="7TM_GPCR_serpentine_rcpt_Srx"/>
</dbReference>
<feature type="transmembrane region" description="Helical" evidence="1">
    <location>
        <begin position="80"/>
        <end position="103"/>
    </location>
</feature>
<reference evidence="4" key="1">
    <citation type="submission" date="2013-10" db="EMBL/GenBank/DDBJ databases">
        <title>Genome sequencing of Onchocerca volvulus.</title>
        <authorList>
            <person name="Cotton J."/>
            <person name="Tsai J."/>
            <person name="Stanley E."/>
            <person name="Tracey A."/>
            <person name="Holroyd N."/>
            <person name="Lustigman S."/>
            <person name="Berriman M."/>
        </authorList>
    </citation>
    <scope>NUCLEOTIDE SEQUENCE</scope>
</reference>
<feature type="transmembrane region" description="Helical" evidence="1">
    <location>
        <begin position="12"/>
        <end position="30"/>
    </location>
</feature>
<dbReference type="Proteomes" id="UP000024404">
    <property type="component" value="Unassembled WGS sequence"/>
</dbReference>
<dbReference type="AlphaFoldDB" id="A0A8R1XPM2"/>
<keyword evidence="1" id="KW-0472">Membrane</keyword>
<accession>A0A8R1XPM2</accession>
<name>A0A8R1XPM2_ONCVO</name>
<keyword evidence="1" id="KW-0812">Transmembrane</keyword>
<dbReference type="EnsemblMetazoa" id="OVOC12672.1">
    <property type="protein sequence ID" value="OVOC12672.1"/>
    <property type="gene ID" value="WBGene00249481"/>
</dbReference>
<evidence type="ECO:0000256" key="1">
    <source>
        <dbReference type="SAM" id="Phobius"/>
    </source>
</evidence>
<keyword evidence="1" id="KW-1133">Transmembrane helix</keyword>
<dbReference type="PANTHER" id="PTHR23017">
    <property type="entry name" value="SERPENTINE RECEPTOR, CLASS X"/>
    <property type="match status" value="1"/>
</dbReference>
<sequence>MAIAESSLDENILALFCIVVISVLGLVGNVKGKDRWMKNSLIKRKYEIFVFKQSCISGTTMFVVALVFNIGQQVLTNKWALFAVSTIGWEMAHVLDGFVVLIFNWHQKSNPQINTISDQRRQGWVN</sequence>
<organism evidence="3 4">
    <name type="scientific">Onchocerca volvulus</name>
    <dbReference type="NCBI Taxonomy" id="6282"/>
    <lineage>
        <taxon>Eukaryota</taxon>
        <taxon>Metazoa</taxon>
        <taxon>Ecdysozoa</taxon>
        <taxon>Nematoda</taxon>
        <taxon>Chromadorea</taxon>
        <taxon>Rhabditida</taxon>
        <taxon>Spirurina</taxon>
        <taxon>Spiruromorpha</taxon>
        <taxon>Filarioidea</taxon>
        <taxon>Onchocercidae</taxon>
        <taxon>Onchocerca</taxon>
    </lineage>
</organism>
<evidence type="ECO:0000313" key="4">
    <source>
        <dbReference type="Proteomes" id="UP000024404"/>
    </source>
</evidence>
<feature type="domain" description="7TM GPCR serpentine receptor class x (Srx)" evidence="2">
    <location>
        <begin position="21"/>
        <end position="104"/>
    </location>
</feature>
<dbReference type="EMBL" id="CMVM020000601">
    <property type="status" value="NOT_ANNOTATED_CDS"/>
    <property type="molecule type" value="Genomic_DNA"/>
</dbReference>
<feature type="transmembrane region" description="Helical" evidence="1">
    <location>
        <begin position="50"/>
        <end position="68"/>
    </location>
</feature>
<protein>
    <submittedName>
        <fullName evidence="3">7TM_GPCR_Srx domain-containing protein</fullName>
    </submittedName>
</protein>
<proteinExistence type="predicted"/>
<dbReference type="Pfam" id="PF10328">
    <property type="entry name" value="7TM_GPCR_Srx"/>
    <property type="match status" value="1"/>
</dbReference>
<dbReference type="EMBL" id="CMVM020000602">
    <property type="status" value="NOT_ANNOTATED_CDS"/>
    <property type="molecule type" value="Genomic_DNA"/>
</dbReference>
<reference evidence="3" key="2">
    <citation type="submission" date="2022-06" db="UniProtKB">
        <authorList>
            <consortium name="EnsemblMetazoa"/>
        </authorList>
    </citation>
    <scope>IDENTIFICATION</scope>
</reference>
<keyword evidence="4" id="KW-1185">Reference proteome</keyword>
<evidence type="ECO:0000259" key="2">
    <source>
        <dbReference type="Pfam" id="PF10328"/>
    </source>
</evidence>
<evidence type="ECO:0000313" key="3">
    <source>
        <dbReference type="EnsemblMetazoa" id="OVOC12672.1"/>
    </source>
</evidence>